<dbReference type="GO" id="GO:0003677">
    <property type="term" value="F:DNA binding"/>
    <property type="evidence" value="ECO:0007669"/>
    <property type="project" value="UniProtKB-KW"/>
</dbReference>
<organism evidence="4 5">
    <name type="scientific">Decorospora gaudefroyi</name>
    <dbReference type="NCBI Taxonomy" id="184978"/>
    <lineage>
        <taxon>Eukaryota</taxon>
        <taxon>Fungi</taxon>
        <taxon>Dikarya</taxon>
        <taxon>Ascomycota</taxon>
        <taxon>Pezizomycotina</taxon>
        <taxon>Dothideomycetes</taxon>
        <taxon>Pleosporomycetidae</taxon>
        <taxon>Pleosporales</taxon>
        <taxon>Pleosporineae</taxon>
        <taxon>Pleosporaceae</taxon>
        <taxon>Decorospora</taxon>
    </lineage>
</organism>
<dbReference type="CDD" id="cd00167">
    <property type="entry name" value="SANT"/>
    <property type="match status" value="2"/>
</dbReference>
<dbReference type="SMART" id="SM00717">
    <property type="entry name" value="SANT"/>
    <property type="match status" value="2"/>
</dbReference>
<dbReference type="InterPro" id="IPR009057">
    <property type="entry name" value="Homeodomain-like_sf"/>
</dbReference>
<feature type="compositionally biased region" description="Basic residues" evidence="1">
    <location>
        <begin position="81"/>
        <end position="96"/>
    </location>
</feature>
<dbReference type="AlphaFoldDB" id="A0A6A5KRR5"/>
<protein>
    <submittedName>
        <fullName evidence="4">MYB DNA-binding domain-containing protein</fullName>
    </submittedName>
</protein>
<evidence type="ECO:0000256" key="1">
    <source>
        <dbReference type="SAM" id="MobiDB-lite"/>
    </source>
</evidence>
<evidence type="ECO:0000259" key="2">
    <source>
        <dbReference type="PROSITE" id="PS50090"/>
    </source>
</evidence>
<dbReference type="OrthoDB" id="2143914at2759"/>
<accession>A0A6A5KRR5</accession>
<evidence type="ECO:0000313" key="4">
    <source>
        <dbReference type="EMBL" id="KAF1837114.1"/>
    </source>
</evidence>
<reference evidence="4" key="1">
    <citation type="submission" date="2020-01" db="EMBL/GenBank/DDBJ databases">
        <authorList>
            <consortium name="DOE Joint Genome Institute"/>
            <person name="Haridas S."/>
            <person name="Albert R."/>
            <person name="Binder M."/>
            <person name="Bloem J."/>
            <person name="Labutti K."/>
            <person name="Salamov A."/>
            <person name="Andreopoulos B."/>
            <person name="Baker S.E."/>
            <person name="Barry K."/>
            <person name="Bills G."/>
            <person name="Bluhm B.H."/>
            <person name="Cannon C."/>
            <person name="Castanera R."/>
            <person name="Culley D.E."/>
            <person name="Daum C."/>
            <person name="Ezra D."/>
            <person name="Gonzalez J.B."/>
            <person name="Henrissat B."/>
            <person name="Kuo A."/>
            <person name="Liang C."/>
            <person name="Lipzen A."/>
            <person name="Lutzoni F."/>
            <person name="Magnuson J."/>
            <person name="Mondo S."/>
            <person name="Nolan M."/>
            <person name="Ohm R."/>
            <person name="Pangilinan J."/>
            <person name="Park H.-J."/>
            <person name="Ramirez L."/>
            <person name="Alfaro M."/>
            <person name="Sun H."/>
            <person name="Tritt A."/>
            <person name="Yoshinaga Y."/>
            <person name="Zwiers L.-H."/>
            <person name="Turgeon B.G."/>
            <person name="Goodwin S.B."/>
            <person name="Spatafora J.W."/>
            <person name="Crous P.W."/>
            <person name="Grigoriev I.V."/>
        </authorList>
    </citation>
    <scope>NUCLEOTIDE SEQUENCE</scope>
    <source>
        <strain evidence="4">P77</strain>
    </source>
</reference>
<keyword evidence="5" id="KW-1185">Reference proteome</keyword>
<name>A0A6A5KRR5_9PLEO</name>
<feature type="region of interest" description="Disordered" evidence="1">
    <location>
        <begin position="1"/>
        <end position="136"/>
    </location>
</feature>
<feature type="region of interest" description="Disordered" evidence="1">
    <location>
        <begin position="228"/>
        <end position="277"/>
    </location>
</feature>
<dbReference type="InterPro" id="IPR001005">
    <property type="entry name" value="SANT/Myb"/>
</dbReference>
<dbReference type="PROSITE" id="PS50090">
    <property type="entry name" value="MYB_LIKE"/>
    <property type="match status" value="1"/>
</dbReference>
<keyword evidence="4" id="KW-0238">DNA-binding</keyword>
<dbReference type="EMBL" id="ML975265">
    <property type="protein sequence ID" value="KAF1837114.1"/>
    <property type="molecule type" value="Genomic_DNA"/>
</dbReference>
<dbReference type="Pfam" id="PF13921">
    <property type="entry name" value="Myb_DNA-bind_6"/>
    <property type="match status" value="1"/>
</dbReference>
<evidence type="ECO:0000259" key="3">
    <source>
        <dbReference type="PROSITE" id="PS51294"/>
    </source>
</evidence>
<dbReference type="Gene3D" id="1.10.10.60">
    <property type="entry name" value="Homeodomain-like"/>
    <property type="match status" value="1"/>
</dbReference>
<dbReference type="SUPFAM" id="SSF46689">
    <property type="entry name" value="Homeodomain-like"/>
    <property type="match status" value="2"/>
</dbReference>
<feature type="domain" description="Myb-like" evidence="2">
    <location>
        <begin position="126"/>
        <end position="176"/>
    </location>
</feature>
<dbReference type="InterPro" id="IPR017930">
    <property type="entry name" value="Myb_dom"/>
</dbReference>
<dbReference type="Proteomes" id="UP000800040">
    <property type="component" value="Unassembled WGS sequence"/>
</dbReference>
<feature type="domain" description="HTH myb-type" evidence="3">
    <location>
        <begin position="126"/>
        <end position="180"/>
    </location>
</feature>
<proteinExistence type="predicted"/>
<feature type="compositionally biased region" description="Polar residues" evidence="1">
    <location>
        <begin position="39"/>
        <end position="61"/>
    </location>
</feature>
<dbReference type="PROSITE" id="PS51294">
    <property type="entry name" value="HTH_MYB"/>
    <property type="match status" value="1"/>
</dbReference>
<evidence type="ECO:0000313" key="5">
    <source>
        <dbReference type="Proteomes" id="UP000800040"/>
    </source>
</evidence>
<gene>
    <name evidence="4" type="ORF">BDW02DRAFT_180998</name>
</gene>
<sequence>MSQQSPSSYDVGYPPPPQQTAGRKRSHHDDLQHELPPSLEQQLNPYAQATGSVSLQHATQGYSLQQYPPPPPAPQSTLPPTHHHHLPNTHRNKRHHTMEGAPPSPAQHHGPPSVVGQEGMPPPAQRPRGPKLKFTPEDDQLLVDLKEKKNLTWKQIADFFPGRSSGTLQVRYCTKLKAKTTVWTDEMVVKLRNAMTEYENDRWRIISSKVGSGFSPTACRDKAEQLEAVEMAAQEEEEQSQQQQQQHHQHQHQHQHQSAYTSSQMTAGPSDPGASYQ</sequence>